<dbReference type="InterPro" id="IPR047057">
    <property type="entry name" value="MerR_fam"/>
</dbReference>
<evidence type="ECO:0000256" key="3">
    <source>
        <dbReference type="ARBA" id="ARBA00023015"/>
    </source>
</evidence>
<dbReference type="CDD" id="cd01108">
    <property type="entry name" value="HTH_CueR"/>
    <property type="match status" value="1"/>
</dbReference>
<evidence type="ECO:0000256" key="4">
    <source>
        <dbReference type="ARBA" id="ARBA00023125"/>
    </source>
</evidence>
<evidence type="ECO:0000256" key="1">
    <source>
        <dbReference type="ARBA" id="ARBA00004496"/>
    </source>
</evidence>
<reference evidence="8" key="1">
    <citation type="journal article" date="2019" name="Int. J. Syst. Evol. Microbiol.">
        <title>The Global Catalogue of Microorganisms (GCM) 10K type strain sequencing project: providing services to taxonomists for standard genome sequencing and annotation.</title>
        <authorList>
            <consortium name="The Broad Institute Genomics Platform"/>
            <consortium name="The Broad Institute Genome Sequencing Center for Infectious Disease"/>
            <person name="Wu L."/>
            <person name="Ma J."/>
        </authorList>
    </citation>
    <scope>NUCLEOTIDE SEQUENCE [LARGE SCALE GENOMIC DNA]</scope>
    <source>
        <strain evidence="8">KCTC 32465</strain>
    </source>
</reference>
<dbReference type="RefSeq" id="WP_189638790.1">
    <property type="nucleotide sequence ID" value="NZ_BMZF01000001.1"/>
</dbReference>
<gene>
    <name evidence="7" type="ORF">GCM10008927_02900</name>
</gene>
<dbReference type="PANTHER" id="PTHR30204">
    <property type="entry name" value="REDOX-CYCLING DRUG-SENSING TRANSCRIPTIONAL ACTIVATOR SOXR"/>
    <property type="match status" value="1"/>
</dbReference>
<organism evidence="7 8">
    <name type="scientific">Paramylibacter ulvae</name>
    <dbReference type="NCBI Taxonomy" id="1651968"/>
    <lineage>
        <taxon>Bacteria</taxon>
        <taxon>Pseudomonadati</taxon>
        <taxon>Pseudomonadota</taxon>
        <taxon>Alphaproteobacteria</taxon>
        <taxon>Rhodobacterales</taxon>
        <taxon>Paracoccaceae</taxon>
        <taxon>Paramylibacter</taxon>
    </lineage>
</organism>
<dbReference type="InterPro" id="IPR009061">
    <property type="entry name" value="DNA-bd_dom_put_sf"/>
</dbReference>
<dbReference type="EMBL" id="BMZF01000001">
    <property type="protein sequence ID" value="GHA41884.1"/>
    <property type="molecule type" value="Genomic_DNA"/>
</dbReference>
<dbReference type="Pfam" id="PF09278">
    <property type="entry name" value="MerR-DNA-bind"/>
    <property type="match status" value="1"/>
</dbReference>
<dbReference type="SMART" id="SM00422">
    <property type="entry name" value="HTH_MERR"/>
    <property type="match status" value="1"/>
</dbReference>
<dbReference type="PANTHER" id="PTHR30204:SF94">
    <property type="entry name" value="HEAVY METAL-DEPENDENT TRANSCRIPTIONAL REGULATOR HI_0293-RELATED"/>
    <property type="match status" value="1"/>
</dbReference>
<evidence type="ECO:0000313" key="7">
    <source>
        <dbReference type="EMBL" id="GHA41884.1"/>
    </source>
</evidence>
<keyword evidence="2" id="KW-0963">Cytoplasm</keyword>
<comment type="caution">
    <text evidence="7">The sequence shown here is derived from an EMBL/GenBank/DDBJ whole genome shotgun (WGS) entry which is preliminary data.</text>
</comment>
<keyword evidence="3" id="KW-0805">Transcription regulation</keyword>
<accession>A0ABQ3CY59</accession>
<dbReference type="NCBIfam" id="TIGR02044">
    <property type="entry name" value="CueR"/>
    <property type="match status" value="1"/>
</dbReference>
<keyword evidence="4" id="KW-0238">DNA-binding</keyword>
<dbReference type="PROSITE" id="PS50937">
    <property type="entry name" value="HTH_MERR_2"/>
    <property type="match status" value="1"/>
</dbReference>
<dbReference type="InterPro" id="IPR011789">
    <property type="entry name" value="CueR"/>
</dbReference>
<dbReference type="InterPro" id="IPR015358">
    <property type="entry name" value="Tscrpt_reg_MerR_DNA-bd"/>
</dbReference>
<dbReference type="SUPFAM" id="SSF46955">
    <property type="entry name" value="Putative DNA-binding domain"/>
    <property type="match status" value="1"/>
</dbReference>
<name>A0ABQ3CY59_9RHOB</name>
<comment type="subcellular location">
    <subcellularLocation>
        <location evidence="1">Cytoplasm</location>
    </subcellularLocation>
</comment>
<evidence type="ECO:0000313" key="8">
    <source>
        <dbReference type="Proteomes" id="UP000634455"/>
    </source>
</evidence>
<dbReference type="Gene3D" id="1.10.1660.10">
    <property type="match status" value="1"/>
</dbReference>
<evidence type="ECO:0000256" key="5">
    <source>
        <dbReference type="ARBA" id="ARBA00023163"/>
    </source>
</evidence>
<keyword evidence="5" id="KW-0804">Transcription</keyword>
<dbReference type="Proteomes" id="UP000634455">
    <property type="component" value="Unassembled WGS sequence"/>
</dbReference>
<dbReference type="PRINTS" id="PR00040">
    <property type="entry name" value="HTHMERR"/>
</dbReference>
<evidence type="ECO:0000256" key="2">
    <source>
        <dbReference type="ARBA" id="ARBA00022490"/>
    </source>
</evidence>
<dbReference type="Pfam" id="PF00376">
    <property type="entry name" value="MerR"/>
    <property type="match status" value="1"/>
</dbReference>
<protein>
    <submittedName>
        <fullName evidence="7">Cu(I)-responsive transcriptional regulator</fullName>
    </submittedName>
</protein>
<evidence type="ECO:0000259" key="6">
    <source>
        <dbReference type="PROSITE" id="PS50937"/>
    </source>
</evidence>
<sequence>MNIGQAADHTGLPEKTIRYYEDIGLVTPNRAANGYRVFGETALHQLNFLAKARGLGFSIEDCRNLLALYDDTARSSADVKAIAKAHVATIDQKIIELSAMRDTLSHLMKHCAGDNRPDCPILNELSQGK</sequence>
<dbReference type="InterPro" id="IPR000551">
    <property type="entry name" value="MerR-type_HTH_dom"/>
</dbReference>
<feature type="domain" description="HTH merR-type" evidence="6">
    <location>
        <begin position="1"/>
        <end position="68"/>
    </location>
</feature>
<keyword evidence="8" id="KW-1185">Reference proteome</keyword>
<proteinExistence type="predicted"/>